<keyword evidence="2" id="KW-0812">Transmembrane</keyword>
<evidence type="ECO:0000256" key="1">
    <source>
        <dbReference type="ARBA" id="ARBA00004389"/>
    </source>
</evidence>
<evidence type="ECO:0000313" key="8">
    <source>
        <dbReference type="EMBL" id="OXA62081.1"/>
    </source>
</evidence>
<dbReference type="PRINTS" id="PR00421">
    <property type="entry name" value="THIOREDOXIN"/>
</dbReference>
<dbReference type="PANTHER" id="PTHR46426">
    <property type="entry name" value="PROTEIN DISULFIDE-ISOMERASE TMX3"/>
    <property type="match status" value="1"/>
</dbReference>
<dbReference type="AlphaFoldDB" id="A0A226EZ16"/>
<dbReference type="InterPro" id="IPR052250">
    <property type="entry name" value="PDI_TMX3"/>
</dbReference>
<dbReference type="InterPro" id="IPR017937">
    <property type="entry name" value="Thioredoxin_CS"/>
</dbReference>
<keyword evidence="4" id="KW-0472">Membrane</keyword>
<dbReference type="Pfam" id="PF00085">
    <property type="entry name" value="Thioredoxin"/>
    <property type="match status" value="1"/>
</dbReference>
<dbReference type="Proteomes" id="UP000198287">
    <property type="component" value="Unassembled WGS sequence"/>
</dbReference>
<dbReference type="STRING" id="158441.A0A226EZ16"/>
<evidence type="ECO:0000256" key="5">
    <source>
        <dbReference type="ARBA" id="ARBA00045246"/>
    </source>
</evidence>
<proteinExistence type="predicted"/>
<dbReference type="GO" id="GO:0005789">
    <property type="term" value="C:endoplasmic reticulum membrane"/>
    <property type="evidence" value="ECO:0007669"/>
    <property type="project" value="UniProtKB-SubCell"/>
</dbReference>
<evidence type="ECO:0000256" key="3">
    <source>
        <dbReference type="ARBA" id="ARBA00022989"/>
    </source>
</evidence>
<evidence type="ECO:0000313" key="9">
    <source>
        <dbReference type="Proteomes" id="UP000198287"/>
    </source>
</evidence>
<dbReference type="GO" id="GO:0016853">
    <property type="term" value="F:isomerase activity"/>
    <property type="evidence" value="ECO:0007669"/>
    <property type="project" value="UniProtKB-KW"/>
</dbReference>
<dbReference type="PROSITE" id="PS00194">
    <property type="entry name" value="THIOREDOXIN_1"/>
    <property type="match status" value="1"/>
</dbReference>
<evidence type="ECO:0000256" key="4">
    <source>
        <dbReference type="ARBA" id="ARBA00023136"/>
    </source>
</evidence>
<dbReference type="EMBL" id="LNIX01000001">
    <property type="protein sequence ID" value="OXA62081.1"/>
    <property type="molecule type" value="Genomic_DNA"/>
</dbReference>
<dbReference type="Gene3D" id="3.40.30.10">
    <property type="entry name" value="Glutaredoxin"/>
    <property type="match status" value="1"/>
</dbReference>
<dbReference type="PROSITE" id="PS51352">
    <property type="entry name" value="THIOREDOXIN_2"/>
    <property type="match status" value="1"/>
</dbReference>
<feature type="domain" description="Thioredoxin" evidence="7">
    <location>
        <begin position="3"/>
        <end position="121"/>
    </location>
</feature>
<dbReference type="SUPFAM" id="SSF52833">
    <property type="entry name" value="Thioredoxin-like"/>
    <property type="match status" value="1"/>
</dbReference>
<evidence type="ECO:0000256" key="2">
    <source>
        <dbReference type="ARBA" id="ARBA00022692"/>
    </source>
</evidence>
<keyword evidence="6" id="KW-0732">Signal</keyword>
<evidence type="ECO:0000256" key="6">
    <source>
        <dbReference type="SAM" id="SignalP"/>
    </source>
</evidence>
<organism evidence="8 9">
    <name type="scientific">Folsomia candida</name>
    <name type="common">Springtail</name>
    <dbReference type="NCBI Taxonomy" id="158441"/>
    <lineage>
        <taxon>Eukaryota</taxon>
        <taxon>Metazoa</taxon>
        <taxon>Ecdysozoa</taxon>
        <taxon>Arthropoda</taxon>
        <taxon>Hexapoda</taxon>
        <taxon>Collembola</taxon>
        <taxon>Entomobryomorpha</taxon>
        <taxon>Isotomoidea</taxon>
        <taxon>Isotomidae</taxon>
        <taxon>Proisotominae</taxon>
        <taxon>Folsomia</taxon>
    </lineage>
</organism>
<accession>A0A226EZ16</accession>
<comment type="subcellular location">
    <subcellularLocation>
        <location evidence="1">Endoplasmic reticulum membrane</location>
        <topology evidence="1">Single-pass membrane protein</topology>
    </subcellularLocation>
</comment>
<dbReference type="OrthoDB" id="74910at2759"/>
<dbReference type="OMA" id="GIEMRNM"/>
<comment type="caution">
    <text evidence="8">The sequence shown here is derived from an EMBL/GenBank/DDBJ whole genome shotgun (WGS) entry which is preliminary data.</text>
</comment>
<feature type="chain" id="PRO_5012036528" evidence="6">
    <location>
        <begin position="18"/>
        <end position="405"/>
    </location>
</feature>
<keyword evidence="8" id="KW-0413">Isomerase</keyword>
<reference evidence="8 9" key="1">
    <citation type="submission" date="2015-12" db="EMBL/GenBank/DDBJ databases">
        <title>The genome of Folsomia candida.</title>
        <authorList>
            <person name="Faddeeva A."/>
            <person name="Derks M.F."/>
            <person name="Anvar Y."/>
            <person name="Smit S."/>
            <person name="Van Straalen N."/>
            <person name="Roelofs D."/>
        </authorList>
    </citation>
    <scope>NUCLEOTIDE SEQUENCE [LARGE SCALE GENOMIC DNA]</scope>
    <source>
        <strain evidence="8 9">VU population</strain>
        <tissue evidence="8">Whole body</tissue>
    </source>
</reference>
<dbReference type="InterPro" id="IPR036249">
    <property type="entry name" value="Thioredoxin-like_sf"/>
</dbReference>
<keyword evidence="3" id="KW-1133">Transmembrane helix</keyword>
<dbReference type="InterPro" id="IPR013766">
    <property type="entry name" value="Thioredoxin_domain"/>
</dbReference>
<name>A0A226EZ16_FOLCA</name>
<sequence length="405" mass="45866">MHLLLLLLVTMTTMTSTSRVLELSDRFLDIRKDGIWLIKFYAPWCGHCKKLEPIYAHVAQALSSTPVRVARVDCTRFPSVAKEFKVDGYPTVMFVKPTTTHTYTGDRTASEMISYAKRMMGPAVREWQGEELDETSLVYQGERRGQWWEAFERVANQNQHSVTFFVRDAGIGGGGMEITLHHTPSEDTPPLKFHQDSSSSEDLTVSLLNFLTRNKFPKFLKATRNNFQELLATKKLIVMGVVEEDKLGNLNHEQAEFLRFFEQFVKSEEGDFESHQFCYTPTPSIANSIAMTTLPLPSILVINSTTYTHFILSSEINSSSLHAFLEQIHQSELTPLGGSSLWTRLYRSYYELTTNLGLMFSGNPVLTTILFGLPFGFLSLICYSVFCGGSVEEEGDGEEDHEKED</sequence>
<feature type="signal peptide" evidence="6">
    <location>
        <begin position="1"/>
        <end position="17"/>
    </location>
</feature>
<keyword evidence="9" id="KW-1185">Reference proteome</keyword>
<dbReference type="PANTHER" id="PTHR46426:SF1">
    <property type="entry name" value="PROTEIN DISULFIDE-ISOMERASE TMX3"/>
    <property type="match status" value="1"/>
</dbReference>
<evidence type="ECO:0000259" key="7">
    <source>
        <dbReference type="PROSITE" id="PS51352"/>
    </source>
</evidence>
<gene>
    <name evidence="8" type="ORF">Fcan01_02275</name>
</gene>
<comment type="function">
    <text evidence="5">Probable disulfide isomerase, which participates in the folding of proteins containing disulfide bonds. May act as a dithiol oxidase. Acts as a regulator of endoplasmic reticulum-mitochondria contact sites via its ability to regulate redox signals.</text>
</comment>
<protein>
    <submittedName>
        <fullName evidence="8">Protein disulfide-isomerase TMX3</fullName>
    </submittedName>
</protein>